<dbReference type="InterPro" id="IPR011990">
    <property type="entry name" value="TPR-like_helical_dom_sf"/>
</dbReference>
<dbReference type="RefSeq" id="WP_146524295.1">
    <property type="nucleotide sequence ID" value="NZ_SJPV01000001.1"/>
</dbReference>
<keyword evidence="1" id="KW-0732">Signal</keyword>
<proteinExistence type="predicted"/>
<keyword evidence="4" id="KW-1185">Reference proteome</keyword>
<name>A0A5C6E3M4_9BACT</name>
<reference evidence="3 4" key="1">
    <citation type="submission" date="2019-02" db="EMBL/GenBank/DDBJ databases">
        <title>Deep-cultivation of Planctomycetes and their phenomic and genomic characterization uncovers novel biology.</title>
        <authorList>
            <person name="Wiegand S."/>
            <person name="Jogler M."/>
            <person name="Boedeker C."/>
            <person name="Pinto D."/>
            <person name="Vollmers J."/>
            <person name="Rivas-Marin E."/>
            <person name="Kohn T."/>
            <person name="Peeters S.H."/>
            <person name="Heuer A."/>
            <person name="Rast P."/>
            <person name="Oberbeckmann S."/>
            <person name="Bunk B."/>
            <person name="Jeske O."/>
            <person name="Meyerdierks A."/>
            <person name="Storesund J.E."/>
            <person name="Kallscheuer N."/>
            <person name="Luecker S."/>
            <person name="Lage O.M."/>
            <person name="Pohl T."/>
            <person name="Merkel B.J."/>
            <person name="Hornburger P."/>
            <person name="Mueller R.-W."/>
            <person name="Bruemmer F."/>
            <person name="Labrenz M."/>
            <person name="Spormann A.M."/>
            <person name="Op Den Camp H."/>
            <person name="Overmann J."/>
            <person name="Amann R."/>
            <person name="Jetten M.S.M."/>
            <person name="Mascher T."/>
            <person name="Medema M.H."/>
            <person name="Devos D.P."/>
            <person name="Kaster A.-K."/>
            <person name="Ovreas L."/>
            <person name="Rohde M."/>
            <person name="Galperin M.Y."/>
            <person name="Jogler C."/>
        </authorList>
    </citation>
    <scope>NUCLEOTIDE SEQUENCE [LARGE SCALE GENOMIC DNA]</scope>
    <source>
        <strain evidence="3 4">Poly41</strain>
    </source>
</reference>
<dbReference type="OrthoDB" id="5287961at2"/>
<dbReference type="InterPro" id="IPR027039">
    <property type="entry name" value="Crtac1"/>
</dbReference>
<comment type="caution">
    <text evidence="3">The sequence shown here is derived from an EMBL/GenBank/DDBJ whole genome shotgun (WGS) entry which is preliminary data.</text>
</comment>
<dbReference type="AlphaFoldDB" id="A0A5C6E3M4"/>
<dbReference type="SUPFAM" id="SSF69318">
    <property type="entry name" value="Integrin alpha N-terminal domain"/>
    <property type="match status" value="1"/>
</dbReference>
<dbReference type="Gene3D" id="1.25.40.10">
    <property type="entry name" value="Tetratricopeptide repeat domain"/>
    <property type="match status" value="2"/>
</dbReference>
<dbReference type="Pfam" id="PF07593">
    <property type="entry name" value="UnbV_ASPIC"/>
    <property type="match status" value="1"/>
</dbReference>
<dbReference type="InterPro" id="IPR019734">
    <property type="entry name" value="TPR_rpt"/>
</dbReference>
<gene>
    <name evidence="3" type="ORF">Poly41_04870</name>
</gene>
<dbReference type="Proteomes" id="UP000319143">
    <property type="component" value="Unassembled WGS sequence"/>
</dbReference>
<evidence type="ECO:0000259" key="2">
    <source>
        <dbReference type="Pfam" id="PF07593"/>
    </source>
</evidence>
<dbReference type="InterPro" id="IPR028994">
    <property type="entry name" value="Integrin_alpha_N"/>
</dbReference>
<protein>
    <submittedName>
        <fullName evidence="3">Tetratricopeptide repeat protein</fullName>
    </submittedName>
</protein>
<evidence type="ECO:0000256" key="1">
    <source>
        <dbReference type="ARBA" id="ARBA00022729"/>
    </source>
</evidence>
<dbReference type="Pfam" id="PF13517">
    <property type="entry name" value="FG-GAP_3"/>
    <property type="match status" value="1"/>
</dbReference>
<dbReference type="PANTHER" id="PTHR16026:SF0">
    <property type="entry name" value="CARTILAGE ACIDIC PROTEIN 1"/>
    <property type="match status" value="1"/>
</dbReference>
<accession>A0A5C6E3M4</accession>
<dbReference type="SUPFAM" id="SSF48452">
    <property type="entry name" value="TPR-like"/>
    <property type="match status" value="1"/>
</dbReference>
<organism evidence="3 4">
    <name type="scientific">Novipirellula artificiosorum</name>
    <dbReference type="NCBI Taxonomy" id="2528016"/>
    <lineage>
        <taxon>Bacteria</taxon>
        <taxon>Pseudomonadati</taxon>
        <taxon>Planctomycetota</taxon>
        <taxon>Planctomycetia</taxon>
        <taxon>Pirellulales</taxon>
        <taxon>Pirellulaceae</taxon>
        <taxon>Novipirellula</taxon>
    </lineage>
</organism>
<dbReference type="SMART" id="SM00028">
    <property type="entry name" value="TPR"/>
    <property type="match status" value="4"/>
</dbReference>
<evidence type="ECO:0000313" key="3">
    <source>
        <dbReference type="EMBL" id="TWU42191.1"/>
    </source>
</evidence>
<dbReference type="InterPro" id="IPR013517">
    <property type="entry name" value="FG-GAP"/>
</dbReference>
<dbReference type="Gene3D" id="2.130.10.130">
    <property type="entry name" value="Integrin alpha, N-terminal"/>
    <property type="match status" value="2"/>
</dbReference>
<dbReference type="EMBL" id="SJPV01000001">
    <property type="protein sequence ID" value="TWU42191.1"/>
    <property type="molecule type" value="Genomic_DNA"/>
</dbReference>
<evidence type="ECO:0000313" key="4">
    <source>
        <dbReference type="Proteomes" id="UP000319143"/>
    </source>
</evidence>
<feature type="domain" description="ASPIC/UnbV" evidence="2">
    <location>
        <begin position="943"/>
        <end position="1003"/>
    </location>
</feature>
<sequence>MGFMRDQSLDGHPRCSRCAQIALVNSRFGFAALTRFLLLGYVVAVVCIVGCQRDGAEEEPPSVASAPVTKPHKVILSSDAMKRSASEALRRGDVASAEQWIRKALMIEPEDASLLELAGDHAVATRDLDAAVSFYQEAIDFSSIPSNTRLDKLGHTWMTLGRPYDALKVLESAVKFHPKDPAIRTNLAGLYASLGLQREAGPHLQWLVMRSHGGVNELVMLSDMTRPQNDKAIIEYAQQHYPDDLRPQFATARGEAYQANWKTVAELLEPVVEKYPEFQAAYAHYGRALAELGDEAAMAEWMASLPEQMEQQPQYWIAAGIWSENHGNIEQATRAYWQAALLDENNGEALNRLAAGLAELGMQKPSRVVAERAGQITSMRDTVDLLNPKQYNSQKITVQVAKQLHGLGRSWEAAAWLRAASRMTAERDPTLAEVYAEIRGGMSAKTPWQDPDSLIARKMDLGSLPKLDWNAQRSLASQSKGKQFHSMIRFSDQATDRGLNHTCEIGKADRGESGLWIYQSGGGASAAIDFDLDGWSDLYYTNQDGTPMQNDSLPNRLFRNRAGRFQEVTPWAGVGDTGYSQGVAVADVNSDGFPDLLAASIGRNRLFQNNGDGTFTDVTEEVGLRGSTWTTSVAFADIDQDGFVDLFEVGYCSGNDAITVPCLDKDDHLPYSCMPTSFPAQADRVWRGDSEGHFTEVTSDWLGKHEYGHGLGLVVGQLDEIPGIDVYVGNDMTANHFWSSTKSADSEFRLREQAVIRGLAVNRQSLSQASMGIAVGDPDADGDFDLFLTHFLGEYNTYYEQVSPGMWVDLSSRVGLADPSMDMLAFGTQWFDADNDGTLELMLANGHIDDYRKNGDAYRMPMHLFHRSTSGRWNRLDASSLGEYFSTERLGRSLINVDINRDGLVDASVTHLFDPVSLLINESETDNSSITLFLKSTSGQPDAIGATVTIEVAGKPLVAQLLGGNGYHGSNERCLRFGLGPSNEAKDVVVQWPSGKRELFGNLFGGDDYLIVEGSAEAFSLGRP</sequence>
<dbReference type="PANTHER" id="PTHR16026">
    <property type="entry name" value="CARTILAGE ACIDIC PROTEIN 1"/>
    <property type="match status" value="1"/>
</dbReference>
<dbReference type="InterPro" id="IPR011519">
    <property type="entry name" value="UnbV_ASPIC"/>
</dbReference>